<organism evidence="1 2">
    <name type="scientific">Entomophthora muscae</name>
    <dbReference type="NCBI Taxonomy" id="34485"/>
    <lineage>
        <taxon>Eukaryota</taxon>
        <taxon>Fungi</taxon>
        <taxon>Fungi incertae sedis</taxon>
        <taxon>Zoopagomycota</taxon>
        <taxon>Entomophthoromycotina</taxon>
        <taxon>Entomophthoromycetes</taxon>
        <taxon>Entomophthorales</taxon>
        <taxon>Entomophthoraceae</taxon>
        <taxon>Entomophthora</taxon>
    </lineage>
</organism>
<evidence type="ECO:0000313" key="1">
    <source>
        <dbReference type="EMBL" id="KAJ9086748.1"/>
    </source>
</evidence>
<sequence>MSGMPLRQPTVRKPRAKGDLTEGRVPCISSQLHQAMDTLFDAFDGAETWFVLSLNPGSHSIDHGLLLDQVRRFGLSSMALRKEIEYTACYSHEDFTSRYGVVLGPMGVDPTRPAIQAIEAARAIFGWGNEKLAIGNQYAYLSDDAWRDLEDNLRAFEKGQLAPVFGKDDDARSNYSDDNASVISEIPVGDFKLTRAANELALNDEKVASIQAPEDDQPTPKTKTRRLWVCCTWALTWWLPSFFLTCCGRMKRPDVRMAWREKVALCIIILFLCLMVLAFVILFNPLICPSRAIFSPSEVTIRDPEDEVLSYLYGKVYNLAAYDPFRKGHYNEPRSKILEEFGGKDMAEIFPMQISSLCQRWDGQPISPQVQFTNTSRTLQLTRHDHRYFEATEGSYNPNWLQGVVNNKLKGAKVGDLAYDATYVQDQAYQVGGRRWVIYRDSSLKKPLLKIYDITPYTTPLIIARPNEAKDDIDEAQFLHPEFMKLVNDLNGKDVTKAFDTQLLMGPQNRAAKKILKDCLDSAFYAGMVDDRRSFRCMFAQYLLLALSIFLFIILFSKFVASLQLSSRPEPEDHDKFVLCNVPCYTEDEDSLRLTLESLAALKYDDKRKLLFVISDGMVVGGGNDTPTPAWCLSSWEPRRLTLKPSALYRLGMA</sequence>
<keyword evidence="2" id="KW-1185">Reference proteome</keyword>
<proteinExistence type="predicted"/>
<name>A0ACC2UIR6_9FUNG</name>
<gene>
    <name evidence="1" type="ORF">DSO57_1000375</name>
</gene>
<reference evidence="1" key="1">
    <citation type="submission" date="2022-04" db="EMBL/GenBank/DDBJ databases">
        <title>Genome of the entomopathogenic fungus Entomophthora muscae.</title>
        <authorList>
            <person name="Elya C."/>
            <person name="Lovett B.R."/>
            <person name="Lee E."/>
            <person name="Macias A.M."/>
            <person name="Hajek A.E."/>
            <person name="De Bivort B.L."/>
            <person name="Kasson M.T."/>
            <person name="De Fine Licht H.H."/>
            <person name="Stajich J.E."/>
        </authorList>
    </citation>
    <scope>NUCLEOTIDE SEQUENCE</scope>
    <source>
        <strain evidence="1">Berkeley</strain>
    </source>
</reference>
<dbReference type="EMBL" id="QTSX02000711">
    <property type="protein sequence ID" value="KAJ9086748.1"/>
    <property type="molecule type" value="Genomic_DNA"/>
</dbReference>
<dbReference type="Proteomes" id="UP001165960">
    <property type="component" value="Unassembled WGS sequence"/>
</dbReference>
<accession>A0ACC2UIR6</accession>
<comment type="caution">
    <text evidence="1">The sequence shown here is derived from an EMBL/GenBank/DDBJ whole genome shotgun (WGS) entry which is preliminary data.</text>
</comment>
<evidence type="ECO:0000313" key="2">
    <source>
        <dbReference type="Proteomes" id="UP001165960"/>
    </source>
</evidence>
<protein>
    <submittedName>
        <fullName evidence="1">Uncharacterized protein</fullName>
    </submittedName>
</protein>